<feature type="region of interest" description="Disordered" evidence="3">
    <location>
        <begin position="282"/>
        <end position="324"/>
    </location>
</feature>
<evidence type="ECO:0000256" key="3">
    <source>
        <dbReference type="SAM" id="MobiDB-lite"/>
    </source>
</evidence>
<name>A0A0B7NEA7_9FUNG</name>
<dbReference type="AlphaFoldDB" id="A0A0B7NEA7"/>
<evidence type="ECO:0000313" key="6">
    <source>
        <dbReference type="EMBL" id="CEP16836.1"/>
    </source>
</evidence>
<dbReference type="GO" id="GO:0008270">
    <property type="term" value="F:zinc ion binding"/>
    <property type="evidence" value="ECO:0007669"/>
    <property type="project" value="UniProtKB-KW"/>
</dbReference>
<feature type="zinc finger region" description="C3H1-type" evidence="1">
    <location>
        <begin position="364"/>
        <end position="393"/>
    </location>
</feature>
<accession>A0A0B7NEA7</accession>
<dbReference type="EMBL" id="LN733372">
    <property type="protein sequence ID" value="CEP16836.1"/>
    <property type="molecule type" value="Genomic_DNA"/>
</dbReference>
<keyword evidence="1" id="KW-0479">Metal-binding</keyword>
<keyword evidence="4" id="KW-1133">Transmembrane helix</keyword>
<keyword evidence="4" id="KW-0812">Transmembrane</keyword>
<dbReference type="OrthoDB" id="438553at2759"/>
<evidence type="ECO:0000259" key="5">
    <source>
        <dbReference type="PROSITE" id="PS50103"/>
    </source>
</evidence>
<reference evidence="6 7" key="1">
    <citation type="submission" date="2014-09" db="EMBL/GenBank/DDBJ databases">
        <authorList>
            <person name="Ellenberger Sabrina"/>
        </authorList>
    </citation>
    <scope>NUCLEOTIDE SEQUENCE [LARGE SCALE GENOMIC DNA]</scope>
    <source>
        <strain evidence="6 7">CBS 412.66</strain>
    </source>
</reference>
<keyword evidence="2" id="KW-0175">Coiled coil</keyword>
<feature type="coiled-coil region" evidence="2">
    <location>
        <begin position="82"/>
        <end position="114"/>
    </location>
</feature>
<gene>
    <name evidence="6" type="primary">PARPA_11115.1 scaffold 42800</name>
</gene>
<keyword evidence="1" id="KW-0862">Zinc</keyword>
<evidence type="ECO:0000256" key="1">
    <source>
        <dbReference type="PROSITE-ProRule" id="PRU00723"/>
    </source>
</evidence>
<feature type="region of interest" description="Disordered" evidence="3">
    <location>
        <begin position="221"/>
        <end position="252"/>
    </location>
</feature>
<evidence type="ECO:0000256" key="4">
    <source>
        <dbReference type="SAM" id="Phobius"/>
    </source>
</evidence>
<dbReference type="InterPro" id="IPR000571">
    <property type="entry name" value="Znf_CCCH"/>
</dbReference>
<feature type="domain" description="C3H1-type" evidence="5">
    <location>
        <begin position="364"/>
        <end position="393"/>
    </location>
</feature>
<keyword evidence="4" id="KW-0472">Membrane</keyword>
<dbReference type="Pfam" id="PF14608">
    <property type="entry name" value="zf-CCCH_2"/>
    <property type="match status" value="2"/>
</dbReference>
<proteinExistence type="predicted"/>
<feature type="compositionally biased region" description="Polar residues" evidence="3">
    <location>
        <begin position="227"/>
        <end position="240"/>
    </location>
</feature>
<evidence type="ECO:0000256" key="2">
    <source>
        <dbReference type="SAM" id="Coils"/>
    </source>
</evidence>
<dbReference type="Proteomes" id="UP000054107">
    <property type="component" value="Unassembled WGS sequence"/>
</dbReference>
<sequence>MRGFSTQLRTKQGAIIGAGVVIVITAITIWSWKSSSSSKKDNESPDERSVKTKKDSVAKEQNDMVVEQSQIKKDDQISIVVKEEANTSVNKFEDLSAEKKNEDLEEKFEVVEKKKVVVVADTVTEVVEGQYDEFSSIKSHNLSATTSSADETDICTPEHEANTVTDVKHPKSSAQIDTHNNNLEKVNFDWTEESIKAVLPPINRDIITVSPSDADTTETIATTNGTEPQQLESTSTTTAIESQQSKQKEQEEYVVIDHPAEQISIKEQVIASPVAVTTISTEEEPVVSEKVQDSSTPSSVKSTTPLSSSLTANAPEFIPKSHQQHKKLAKKFLTREQLIEQQRQHHMPRSKARCSHWPHCTNNNCKFFHPYRPCRAGDECSYGDRCMFVHPNDCAVNVRDNNKNTTAINTSIPA</sequence>
<feature type="transmembrane region" description="Helical" evidence="4">
    <location>
        <begin position="12"/>
        <end position="32"/>
    </location>
</feature>
<feature type="compositionally biased region" description="Low complexity" evidence="3">
    <location>
        <begin position="294"/>
        <end position="311"/>
    </location>
</feature>
<protein>
    <recommendedName>
        <fullName evidence="5">C3H1-type domain-containing protein</fullName>
    </recommendedName>
</protein>
<evidence type="ECO:0000313" key="7">
    <source>
        <dbReference type="Proteomes" id="UP000054107"/>
    </source>
</evidence>
<feature type="region of interest" description="Disordered" evidence="3">
    <location>
        <begin position="35"/>
        <end position="69"/>
    </location>
</feature>
<keyword evidence="7" id="KW-1185">Reference proteome</keyword>
<dbReference type="Gene3D" id="4.10.1000.40">
    <property type="match status" value="1"/>
</dbReference>
<dbReference type="PROSITE" id="PS50103">
    <property type="entry name" value="ZF_C3H1"/>
    <property type="match status" value="1"/>
</dbReference>
<keyword evidence="1" id="KW-0863">Zinc-finger</keyword>
<dbReference type="STRING" id="35722.A0A0B7NEA7"/>
<feature type="compositionally biased region" description="Basic and acidic residues" evidence="3">
    <location>
        <begin position="38"/>
        <end position="62"/>
    </location>
</feature>
<organism evidence="6 7">
    <name type="scientific">Parasitella parasitica</name>
    <dbReference type="NCBI Taxonomy" id="35722"/>
    <lineage>
        <taxon>Eukaryota</taxon>
        <taxon>Fungi</taxon>
        <taxon>Fungi incertae sedis</taxon>
        <taxon>Mucoromycota</taxon>
        <taxon>Mucoromycotina</taxon>
        <taxon>Mucoromycetes</taxon>
        <taxon>Mucorales</taxon>
        <taxon>Mucorineae</taxon>
        <taxon>Mucoraceae</taxon>
        <taxon>Parasitella</taxon>
    </lineage>
</organism>